<evidence type="ECO:0000313" key="4">
    <source>
        <dbReference type="Proteomes" id="UP000431826"/>
    </source>
</evidence>
<dbReference type="GO" id="GO:0051920">
    <property type="term" value="F:peroxiredoxin activity"/>
    <property type="evidence" value="ECO:0007669"/>
    <property type="project" value="InterPro"/>
</dbReference>
<name>A0A640V5E3_9ACTN</name>
<proteinExistence type="predicted"/>
<dbReference type="AlphaFoldDB" id="A0A640V5E3"/>
<reference evidence="3 4" key="1">
    <citation type="submission" date="2019-12" db="EMBL/GenBank/DDBJ databases">
        <title>Whole genome shotgun sequence of Streptomyces tubercidicus NBRC 13090.</title>
        <authorList>
            <person name="Ichikawa N."/>
            <person name="Kimura A."/>
            <person name="Kitahashi Y."/>
            <person name="Komaki H."/>
            <person name="Tamura T."/>
        </authorList>
    </citation>
    <scope>NUCLEOTIDE SEQUENCE [LARGE SCALE GENOMIC DNA]</scope>
    <source>
        <strain evidence="3 4">NBRC 13090</strain>
    </source>
</reference>
<sequence length="139" mass="15135">MTMHDPSTPGPAAGPAPTPVVDRMRAQGAWNPLWDGLREMDPAWTEQFMAMAMRPWTSGVLEPKFIELLCIAVDASATHMYGPGVQRHIRSALDLGATPEEILTVLQLTTLVGVHACNIGVPLLVEELAAREKRPDDVN</sequence>
<dbReference type="Pfam" id="PF02627">
    <property type="entry name" value="CMD"/>
    <property type="match status" value="1"/>
</dbReference>
<dbReference type="InterPro" id="IPR003779">
    <property type="entry name" value="CMD-like"/>
</dbReference>
<feature type="compositionally biased region" description="Pro residues" evidence="1">
    <location>
        <begin position="8"/>
        <end position="18"/>
    </location>
</feature>
<dbReference type="EMBL" id="BLIR01000003">
    <property type="protein sequence ID" value="GFE42241.1"/>
    <property type="molecule type" value="Genomic_DNA"/>
</dbReference>
<gene>
    <name evidence="3" type="ORF">Stube_69140</name>
</gene>
<dbReference type="PANTHER" id="PTHR33930">
    <property type="entry name" value="ALKYL HYDROPEROXIDE REDUCTASE AHPD"/>
    <property type="match status" value="1"/>
</dbReference>
<dbReference type="SUPFAM" id="SSF69118">
    <property type="entry name" value="AhpD-like"/>
    <property type="match status" value="1"/>
</dbReference>
<organism evidence="3 4">
    <name type="scientific">Streptomyces tubercidicus</name>
    <dbReference type="NCBI Taxonomy" id="47759"/>
    <lineage>
        <taxon>Bacteria</taxon>
        <taxon>Bacillati</taxon>
        <taxon>Actinomycetota</taxon>
        <taxon>Actinomycetes</taxon>
        <taxon>Kitasatosporales</taxon>
        <taxon>Streptomycetaceae</taxon>
        <taxon>Streptomyces</taxon>
    </lineage>
</organism>
<dbReference type="Gene3D" id="1.20.1290.10">
    <property type="entry name" value="AhpD-like"/>
    <property type="match status" value="1"/>
</dbReference>
<protein>
    <recommendedName>
        <fullName evidence="2">Carboxymuconolactone decarboxylase-like domain-containing protein</fullName>
    </recommendedName>
</protein>
<comment type="caution">
    <text evidence="3">The sequence shown here is derived from an EMBL/GenBank/DDBJ whole genome shotgun (WGS) entry which is preliminary data.</text>
</comment>
<evidence type="ECO:0000259" key="2">
    <source>
        <dbReference type="Pfam" id="PF02627"/>
    </source>
</evidence>
<keyword evidence="4" id="KW-1185">Reference proteome</keyword>
<feature type="region of interest" description="Disordered" evidence="1">
    <location>
        <begin position="1"/>
        <end position="20"/>
    </location>
</feature>
<feature type="domain" description="Carboxymuconolactone decarboxylase-like" evidence="2">
    <location>
        <begin position="42"/>
        <end position="107"/>
    </location>
</feature>
<evidence type="ECO:0000313" key="3">
    <source>
        <dbReference type="EMBL" id="GFE42241.1"/>
    </source>
</evidence>
<evidence type="ECO:0000256" key="1">
    <source>
        <dbReference type="SAM" id="MobiDB-lite"/>
    </source>
</evidence>
<dbReference type="GeneID" id="96287952"/>
<dbReference type="PANTHER" id="PTHR33930:SF2">
    <property type="entry name" value="BLR3452 PROTEIN"/>
    <property type="match status" value="1"/>
</dbReference>
<dbReference type="RefSeq" id="WP_218039356.1">
    <property type="nucleotide sequence ID" value="NZ_BLIR01000003.1"/>
</dbReference>
<accession>A0A640V5E3</accession>
<dbReference type="InterPro" id="IPR029032">
    <property type="entry name" value="AhpD-like"/>
</dbReference>
<dbReference type="Proteomes" id="UP000431826">
    <property type="component" value="Unassembled WGS sequence"/>
</dbReference>